<sequence length="69" mass="7908">MLRWGQSRHAGEFINTSQKIGQVLIIKMLTLYLRSNAEFFSRIMAMKRGCFRGWLLGLNAPLPKRRGAA</sequence>
<gene>
    <name evidence="1" type="ORF">DFO67_10679</name>
</gene>
<evidence type="ECO:0000313" key="1">
    <source>
        <dbReference type="EMBL" id="TDX29841.1"/>
    </source>
</evidence>
<dbReference type="Proteomes" id="UP000294489">
    <property type="component" value="Unassembled WGS sequence"/>
</dbReference>
<evidence type="ECO:0000313" key="2">
    <source>
        <dbReference type="Proteomes" id="UP000294489"/>
    </source>
</evidence>
<comment type="caution">
    <text evidence="1">The sequence shown here is derived from an EMBL/GenBank/DDBJ whole genome shotgun (WGS) entry which is preliminary data.</text>
</comment>
<protein>
    <submittedName>
        <fullName evidence="1">Uncharacterized protein</fullName>
    </submittedName>
</protein>
<name>A0A4R8FT50_9GAMM</name>
<organism evidence="1 2">
    <name type="scientific">Modicisalibacter xianhensis</name>
    <dbReference type="NCBI Taxonomy" id="442341"/>
    <lineage>
        <taxon>Bacteria</taxon>
        <taxon>Pseudomonadati</taxon>
        <taxon>Pseudomonadota</taxon>
        <taxon>Gammaproteobacteria</taxon>
        <taxon>Oceanospirillales</taxon>
        <taxon>Halomonadaceae</taxon>
        <taxon>Modicisalibacter</taxon>
    </lineage>
</organism>
<proteinExistence type="predicted"/>
<reference evidence="1 2" key="1">
    <citation type="submission" date="2019-03" db="EMBL/GenBank/DDBJ databases">
        <title>Freshwater and sediment microbial communities from various areas in North America, analyzing microbe dynamics in response to fracking.</title>
        <authorList>
            <person name="Lamendella R."/>
        </authorList>
    </citation>
    <scope>NUCLEOTIDE SEQUENCE [LARGE SCALE GENOMIC DNA]</scope>
    <source>
        <strain evidence="1 2">6_TX</strain>
    </source>
</reference>
<accession>A0A4R8FT50</accession>
<dbReference type="AlphaFoldDB" id="A0A4R8FT50"/>
<dbReference type="EMBL" id="SOEC01000006">
    <property type="protein sequence ID" value="TDX29841.1"/>
    <property type="molecule type" value="Genomic_DNA"/>
</dbReference>